<accession>A0A511JAM0</accession>
<name>A0A511JAM0_9CELL</name>
<dbReference type="EMBL" id="BJWG01000006">
    <property type="protein sequence ID" value="GEL95036.1"/>
    <property type="molecule type" value="Genomic_DNA"/>
</dbReference>
<evidence type="ECO:0000313" key="2">
    <source>
        <dbReference type="Proteomes" id="UP000321720"/>
    </source>
</evidence>
<reference evidence="1 2" key="1">
    <citation type="submission" date="2019-07" db="EMBL/GenBank/DDBJ databases">
        <title>Whole genome shotgun sequence of Cellulomonas composti NBRC 100758.</title>
        <authorList>
            <person name="Hosoyama A."/>
            <person name="Uohara A."/>
            <person name="Ohji S."/>
            <person name="Ichikawa N."/>
        </authorList>
    </citation>
    <scope>NUCLEOTIDE SEQUENCE [LARGE SCALE GENOMIC DNA]</scope>
    <source>
        <strain evidence="1 2">NBRC 100758</strain>
    </source>
</reference>
<gene>
    <name evidence="1" type="ORF">CCO02nite_16940</name>
</gene>
<organism evidence="1 2">
    <name type="scientific">Cellulomonas composti</name>
    <dbReference type="NCBI Taxonomy" id="266130"/>
    <lineage>
        <taxon>Bacteria</taxon>
        <taxon>Bacillati</taxon>
        <taxon>Actinomycetota</taxon>
        <taxon>Actinomycetes</taxon>
        <taxon>Micrococcales</taxon>
        <taxon>Cellulomonadaceae</taxon>
        <taxon>Cellulomonas</taxon>
    </lineage>
</organism>
<comment type="caution">
    <text evidence="1">The sequence shown here is derived from an EMBL/GenBank/DDBJ whole genome shotgun (WGS) entry which is preliminary data.</text>
</comment>
<sequence>MSRPAELGFPENSTWFASTNERSSLTHAALASGTAESHALTVSVVKTPSNTASSIPWWRSRTRVGMW</sequence>
<dbReference type="AlphaFoldDB" id="A0A511JAM0"/>
<protein>
    <submittedName>
        <fullName evidence="1">Uncharacterized protein</fullName>
    </submittedName>
</protein>
<evidence type="ECO:0000313" key="1">
    <source>
        <dbReference type="EMBL" id="GEL95036.1"/>
    </source>
</evidence>
<keyword evidence="2" id="KW-1185">Reference proteome</keyword>
<proteinExistence type="predicted"/>
<dbReference type="Proteomes" id="UP000321720">
    <property type="component" value="Unassembled WGS sequence"/>
</dbReference>